<dbReference type="InterPro" id="IPR023214">
    <property type="entry name" value="HAD_sf"/>
</dbReference>
<sequence>MYELLIFDWDGTIIDSEASIIQSMQAAARDLTIEEPVDAAVRNIIGLGLPEAIQMLFPAADGALVQAVRERYVHHFLSADPTRSSLFPGVRETLQRLSDEGFRLAVATGKSRRGLNRVLADTQLGGLFEVTKCADETASKPDPLMLEEILLITDLAADRAVMIGDTEYDLEMGQRARMDTVAVSYGAHELERLTRWNPVREIHAFAELESWLLSHRAG</sequence>
<dbReference type="PATRIC" id="fig|267850.7.peg.1637"/>
<dbReference type="SFLD" id="SFLDS00003">
    <property type="entry name" value="Haloacid_Dehalogenase"/>
    <property type="match status" value="1"/>
</dbReference>
<organism evidence="1 2">
    <name type="scientific">Nitrincola lacisaponensis</name>
    <dbReference type="NCBI Taxonomy" id="267850"/>
    <lineage>
        <taxon>Bacteria</taxon>
        <taxon>Pseudomonadati</taxon>
        <taxon>Pseudomonadota</taxon>
        <taxon>Gammaproteobacteria</taxon>
        <taxon>Oceanospirillales</taxon>
        <taxon>Oceanospirillaceae</taxon>
        <taxon>Nitrincola</taxon>
    </lineage>
</organism>
<dbReference type="RefSeq" id="WP_152547649.1">
    <property type="nucleotide sequence ID" value="NZ_JBKBNO010000003.1"/>
</dbReference>
<dbReference type="Pfam" id="PF13419">
    <property type="entry name" value="HAD_2"/>
    <property type="match status" value="1"/>
</dbReference>
<dbReference type="Gene3D" id="1.10.150.240">
    <property type="entry name" value="Putative phosphatase, domain 2"/>
    <property type="match status" value="1"/>
</dbReference>
<dbReference type="SFLD" id="SFLDG01135">
    <property type="entry name" value="C1.5.6:_HAD__Beta-PGM__Phospha"/>
    <property type="match status" value="1"/>
</dbReference>
<reference evidence="1 2" key="1">
    <citation type="journal article" date="2005" name="Int. J. Syst. Evol. Microbiol.">
        <title>Nitrincola lacisaponensis gen. nov., sp. nov., a novel alkaliphilic bacterium isolated from an alkaline, saline lake.</title>
        <authorList>
            <person name="Dimitriu P.A."/>
            <person name="Shukla S.K."/>
            <person name="Conradt J."/>
            <person name="Marquez M.C."/>
            <person name="Ventosa A."/>
            <person name="Maglia A."/>
            <person name="Peyton B.M."/>
            <person name="Pinkart H.C."/>
            <person name="Mormile M.R."/>
        </authorList>
    </citation>
    <scope>NUCLEOTIDE SEQUENCE [LARGE SCALE GENOMIC DNA]</scope>
    <source>
        <strain evidence="1 2">4CA</strain>
    </source>
</reference>
<dbReference type="InterPro" id="IPR023198">
    <property type="entry name" value="PGP-like_dom2"/>
</dbReference>
<dbReference type="Proteomes" id="UP000027318">
    <property type="component" value="Unassembled WGS sequence"/>
</dbReference>
<name>A0A063Y6I1_9GAMM</name>
<evidence type="ECO:0000313" key="2">
    <source>
        <dbReference type="Proteomes" id="UP000027318"/>
    </source>
</evidence>
<accession>A0A063Y6I1</accession>
<dbReference type="GO" id="GO:0008967">
    <property type="term" value="F:phosphoglycolate phosphatase activity"/>
    <property type="evidence" value="ECO:0007669"/>
    <property type="project" value="TreeGrafter"/>
</dbReference>
<evidence type="ECO:0008006" key="3">
    <source>
        <dbReference type="Google" id="ProtNLM"/>
    </source>
</evidence>
<dbReference type="InterPro" id="IPR041492">
    <property type="entry name" value="HAD_2"/>
</dbReference>
<dbReference type="NCBIfam" id="TIGR01549">
    <property type="entry name" value="HAD-SF-IA-v1"/>
    <property type="match status" value="1"/>
</dbReference>
<protein>
    <recommendedName>
        <fullName evidence="3">Phosphoglycolate phosphatase, clustered with ribosomal large subunit pseudouridine synthase C</fullName>
    </recommendedName>
</protein>
<dbReference type="EMBL" id="JMSZ01000021">
    <property type="protein sequence ID" value="KDE40022.1"/>
    <property type="molecule type" value="Genomic_DNA"/>
</dbReference>
<dbReference type="PANTHER" id="PTHR43434:SF24">
    <property type="entry name" value="HYDROLASE-RELATED"/>
    <property type="match status" value="1"/>
</dbReference>
<dbReference type="InterPro" id="IPR050155">
    <property type="entry name" value="HAD-like_hydrolase_sf"/>
</dbReference>
<keyword evidence="2" id="KW-1185">Reference proteome</keyword>
<dbReference type="GO" id="GO:0005829">
    <property type="term" value="C:cytosol"/>
    <property type="evidence" value="ECO:0007669"/>
    <property type="project" value="TreeGrafter"/>
</dbReference>
<dbReference type="OrthoDB" id="9782449at2"/>
<dbReference type="InterPro" id="IPR036412">
    <property type="entry name" value="HAD-like_sf"/>
</dbReference>
<dbReference type="InterPro" id="IPR006439">
    <property type="entry name" value="HAD-SF_hydro_IA"/>
</dbReference>
<gene>
    <name evidence="1" type="ORF">ADINL_1659</name>
</gene>
<dbReference type="AlphaFoldDB" id="A0A063Y6I1"/>
<evidence type="ECO:0000313" key="1">
    <source>
        <dbReference type="EMBL" id="KDE40022.1"/>
    </source>
</evidence>
<dbReference type="GO" id="GO:0006281">
    <property type="term" value="P:DNA repair"/>
    <property type="evidence" value="ECO:0007669"/>
    <property type="project" value="TreeGrafter"/>
</dbReference>
<comment type="caution">
    <text evidence="1">The sequence shown here is derived from an EMBL/GenBank/DDBJ whole genome shotgun (WGS) entry which is preliminary data.</text>
</comment>
<dbReference type="PANTHER" id="PTHR43434">
    <property type="entry name" value="PHOSPHOGLYCOLATE PHOSPHATASE"/>
    <property type="match status" value="1"/>
</dbReference>
<dbReference type="STRING" id="267850.ADINL_1659"/>
<dbReference type="SUPFAM" id="SSF56784">
    <property type="entry name" value="HAD-like"/>
    <property type="match status" value="1"/>
</dbReference>
<dbReference type="SFLD" id="SFLDG01129">
    <property type="entry name" value="C1.5:_HAD__Beta-PGM__Phosphata"/>
    <property type="match status" value="1"/>
</dbReference>
<dbReference type="Gene3D" id="3.40.50.1000">
    <property type="entry name" value="HAD superfamily/HAD-like"/>
    <property type="match status" value="1"/>
</dbReference>
<proteinExistence type="predicted"/>